<dbReference type="Proteomes" id="UP000642673">
    <property type="component" value="Unassembled WGS sequence"/>
</dbReference>
<dbReference type="InterPro" id="IPR004378">
    <property type="entry name" value="F420H2_quin_Rdtase"/>
</dbReference>
<sequence length="160" mass="17391">MLQTVAMTQTVTIDWDHPADPEPGRVLDHVRAYTGSGGLDGHLWHGVPTLLLTTVDRARHRTVRTPLVYARDGGRHLVVAAGPVPGAPAPQWYAHLTAHPEVRLQVGALSFQAAARTADAVERETYWEALTALWPAYEDHQAAAAPGEVPLVILDRLAHP</sequence>
<reference evidence="4" key="1">
    <citation type="journal article" date="2019" name="Int. J. Syst. Evol. Microbiol.">
        <title>The Global Catalogue of Microorganisms (GCM) 10K type strain sequencing project: providing services to taxonomists for standard genome sequencing and annotation.</title>
        <authorList>
            <consortium name="The Broad Institute Genomics Platform"/>
            <consortium name="The Broad Institute Genome Sequencing Center for Infectious Disease"/>
            <person name="Wu L."/>
            <person name="Ma J."/>
        </authorList>
    </citation>
    <scope>NUCLEOTIDE SEQUENCE [LARGE SCALE GENOMIC DNA]</scope>
    <source>
        <strain evidence="4">JCM 4738</strain>
    </source>
</reference>
<dbReference type="Pfam" id="PF04075">
    <property type="entry name" value="F420H2_quin_red"/>
    <property type="match status" value="1"/>
</dbReference>
<comment type="similarity">
    <text evidence="1">Belongs to the F420H(2)-dependent quinone reductase family.</text>
</comment>
<dbReference type="RefSeq" id="WP_229873436.1">
    <property type="nucleotide sequence ID" value="NZ_BMVP01000002.1"/>
</dbReference>
<dbReference type="InterPro" id="IPR012349">
    <property type="entry name" value="Split_barrel_FMN-bd"/>
</dbReference>
<dbReference type="PANTHER" id="PTHR39428:SF1">
    <property type="entry name" value="F420H(2)-DEPENDENT QUINONE REDUCTASE RV1261C"/>
    <property type="match status" value="1"/>
</dbReference>
<evidence type="ECO:0000313" key="3">
    <source>
        <dbReference type="EMBL" id="GHB46170.1"/>
    </source>
</evidence>
<evidence type="ECO:0000256" key="1">
    <source>
        <dbReference type="ARBA" id="ARBA00008710"/>
    </source>
</evidence>
<organism evidence="3 4">
    <name type="scientific">Streptomyces cirratus</name>
    <dbReference type="NCBI Taxonomy" id="68187"/>
    <lineage>
        <taxon>Bacteria</taxon>
        <taxon>Bacillati</taxon>
        <taxon>Actinomycetota</taxon>
        <taxon>Actinomycetes</taxon>
        <taxon>Kitasatosporales</taxon>
        <taxon>Streptomycetaceae</taxon>
        <taxon>Streptomyces</taxon>
    </lineage>
</organism>
<dbReference type="PANTHER" id="PTHR39428">
    <property type="entry name" value="F420H(2)-DEPENDENT QUINONE REDUCTASE RV1261C"/>
    <property type="match status" value="1"/>
</dbReference>
<evidence type="ECO:0000313" key="4">
    <source>
        <dbReference type="Proteomes" id="UP000642673"/>
    </source>
</evidence>
<name>A0ABQ3ELX0_9ACTN</name>
<protein>
    <submittedName>
        <fullName evidence="3">Nitroreductase</fullName>
    </submittedName>
</protein>
<evidence type="ECO:0000256" key="2">
    <source>
        <dbReference type="ARBA" id="ARBA00049106"/>
    </source>
</evidence>
<keyword evidence="4" id="KW-1185">Reference proteome</keyword>
<accession>A0ABQ3ELX0</accession>
<comment type="caution">
    <text evidence="3">The sequence shown here is derived from an EMBL/GenBank/DDBJ whole genome shotgun (WGS) entry which is preliminary data.</text>
</comment>
<comment type="catalytic activity">
    <reaction evidence="2">
        <text>oxidized coenzyme F420-(gamma-L-Glu)(n) + a quinol + H(+) = reduced coenzyme F420-(gamma-L-Glu)(n) + a quinone</text>
        <dbReference type="Rhea" id="RHEA:39663"/>
        <dbReference type="Rhea" id="RHEA-COMP:12939"/>
        <dbReference type="Rhea" id="RHEA-COMP:14378"/>
        <dbReference type="ChEBI" id="CHEBI:15378"/>
        <dbReference type="ChEBI" id="CHEBI:24646"/>
        <dbReference type="ChEBI" id="CHEBI:132124"/>
        <dbReference type="ChEBI" id="CHEBI:133980"/>
        <dbReference type="ChEBI" id="CHEBI:139511"/>
    </reaction>
</comment>
<dbReference type="Gene3D" id="2.30.110.10">
    <property type="entry name" value="Electron Transport, Fmn-binding Protein, Chain A"/>
    <property type="match status" value="1"/>
</dbReference>
<dbReference type="EMBL" id="BMVP01000002">
    <property type="protein sequence ID" value="GHB46170.1"/>
    <property type="molecule type" value="Genomic_DNA"/>
</dbReference>
<proteinExistence type="inferred from homology"/>
<dbReference type="NCBIfam" id="TIGR00026">
    <property type="entry name" value="hi_GC_TIGR00026"/>
    <property type="match status" value="1"/>
</dbReference>
<gene>
    <name evidence="3" type="ORF">GCM10010347_14730</name>
</gene>